<organism evidence="1 2">
    <name type="scientific">Vermiconidia calcicola</name>
    <dbReference type="NCBI Taxonomy" id="1690605"/>
    <lineage>
        <taxon>Eukaryota</taxon>
        <taxon>Fungi</taxon>
        <taxon>Dikarya</taxon>
        <taxon>Ascomycota</taxon>
        <taxon>Pezizomycotina</taxon>
        <taxon>Dothideomycetes</taxon>
        <taxon>Dothideomycetidae</taxon>
        <taxon>Mycosphaerellales</taxon>
        <taxon>Extremaceae</taxon>
        <taxon>Vermiconidia</taxon>
    </lineage>
</organism>
<keyword evidence="1" id="KW-0413">Isomerase</keyword>
<evidence type="ECO:0000313" key="2">
    <source>
        <dbReference type="Proteomes" id="UP001281147"/>
    </source>
</evidence>
<comment type="caution">
    <text evidence="1">The sequence shown here is derived from an EMBL/GenBank/DDBJ whole genome shotgun (WGS) entry which is preliminary data.</text>
</comment>
<sequence length="565" mass="63512">MDPLRALPTEIVLRMLDFSCVSTIANLTRTTKVWHDFIDGTHQETIYSSHGKTAHPHGTHDLSFLDESGSFAKYLSGTSSWKELCKRQTLLRRNWNREAPITRESVIQVGNDAVWRFRADFKRRFFLSTSQQGGLNVTDMDTGSLLWRLSHEEVRPFAHLEYQDGMAVWDREGDAVEIWKTDIDGLPRGAFRRTAILPHDCQTRGFQLSYNTLCVISTQGRGFVYDVAQDPPSLRTRLKIDNGAVGHLDQNAEVVVVSMGKNGYHIYDKETSARLGTFEPAKCTNLYHIVHPPRPPNSVLSTDTFDSLPSTDIFPPKQPNRERLTPIEVASGPFSFRSENSHVRWEDDDWGAALLSGPLMVGISRGGRVLVCPDWRSAICDPRTFGAMSCVIECESDGSSFDLGGWLSVRDNRIAFEIQDRVYVVALDEESSLPIVRSADRRPSFVFNTSLTQLAVPVSFMSICEDSIMTTYTTLGSRRRTEATGPTGQEHANRSRIFPTKAIRVLSFAPNLELGDDEELLIRTSSPSRPDEDRHSSILEIMDMLSDEEDRSGSDEDEVNAEGVW</sequence>
<dbReference type="EMBL" id="JAUTXU010000087">
    <property type="protein sequence ID" value="KAK3710101.1"/>
    <property type="molecule type" value="Genomic_DNA"/>
</dbReference>
<accession>A0ACC3N569</accession>
<protein>
    <submittedName>
        <fullName evidence="1">tRNA pseudouridine synthase 1</fullName>
        <ecNumber evidence="1">5.4.99.12</ecNumber>
    </submittedName>
</protein>
<keyword evidence="2" id="KW-1185">Reference proteome</keyword>
<evidence type="ECO:0000313" key="1">
    <source>
        <dbReference type="EMBL" id="KAK3710101.1"/>
    </source>
</evidence>
<name>A0ACC3N569_9PEZI</name>
<proteinExistence type="predicted"/>
<dbReference type="Proteomes" id="UP001281147">
    <property type="component" value="Unassembled WGS sequence"/>
</dbReference>
<gene>
    <name evidence="1" type="primary">PUS1_2</name>
    <name evidence="1" type="ORF">LTR37_010532</name>
</gene>
<reference evidence="1" key="1">
    <citation type="submission" date="2023-07" db="EMBL/GenBank/DDBJ databases">
        <title>Black Yeasts Isolated from many extreme environments.</title>
        <authorList>
            <person name="Coleine C."/>
            <person name="Stajich J.E."/>
            <person name="Selbmann L."/>
        </authorList>
    </citation>
    <scope>NUCLEOTIDE SEQUENCE</scope>
    <source>
        <strain evidence="1">CCFEE 5714</strain>
    </source>
</reference>
<dbReference type="EC" id="5.4.99.12" evidence="1"/>